<evidence type="ECO:0000256" key="1">
    <source>
        <dbReference type="ARBA" id="ARBA00022729"/>
    </source>
</evidence>
<feature type="compositionally biased region" description="Polar residues" evidence="2">
    <location>
        <begin position="1423"/>
        <end position="1438"/>
    </location>
</feature>
<dbReference type="InterPro" id="IPR006315">
    <property type="entry name" value="OM_autotransptr_brl_dom"/>
</dbReference>
<dbReference type="Pfam" id="PF12951">
    <property type="entry name" value="PATR"/>
    <property type="match status" value="8"/>
</dbReference>
<keyword evidence="5" id="KW-1185">Reference proteome</keyword>
<evidence type="ECO:0000259" key="3">
    <source>
        <dbReference type="PROSITE" id="PS51208"/>
    </source>
</evidence>
<proteinExistence type="predicted"/>
<dbReference type="EMBL" id="JAHRVA010000008">
    <property type="protein sequence ID" value="MBV2145032.1"/>
    <property type="molecule type" value="Genomic_DNA"/>
</dbReference>
<sequence length="1721" mass="174532">FHLSPCSNFPSQLYQSAATGQVSVAAGATFGGSGTVGGNVVIASNGILRSYMQNGTGHALTVGGNLTGQQASLNYDFGGSGGSRVENALLVTVHGDVDVTGATININSDAPLAAGKYHLVKYDGTVAATGLVLGDDNGGKLKLKVTDGTDPNDPDLIELISTAGLELRFWDATDHDDGHISGGTGVWQAGGTLNNWTSDDGASNGAFSDNSFAVFEGTAGTVSVDNTNGAIDVTGMQFATNGYIIQNGTITLAAGTNHFRVGDGTPDSSITATIASNLAGDGQLEKTDPGTLKLAGNNSYTGGTVIGSGVLNIVTDSNLGAPTGAIKIDEGTLQFGASVTSARAISLTTSKSAIDTEVNGISLSGVISGAGLLNKYGTGILTLTGTNTYTGGTSIETGTLSIASDANLGGVAGMLAIGNANLAVSSDTTLARPISLHSANSVIDTQAHQVILSGVVSHNGTLNKHGSGTLTLTGQNVYSGGTHIAAGTLIAASDENLGNTNGQLTIDNATFKAAGNFTTSRSVTLTSASSNIDTDVHNVGLDGTISGNGALNKKGTGKLSLRGTNTFTGGVFVTGGILDVSSDANLGDAAGKLTLDGGTLETSADFSSSRQMELGAGNGVIDVGAHTGQFGGVISGAGNLTIQGGGTAILAGANTYTGTTTVQAGELQIDGDQTAATGLVNVAGGASLAGKGTIGGSVNIAATGKLRSFVDESLNSHALNIIGNLTANNSHLEYDYGSDALHNTITVNVGGNIDLSGAQIDVAAAAPMAAGVYHLVDYAGSKLGTDPTLGTTPGAGFSLRLSDPNSIDLIYVADKILHFWNPGGTGGGTIDGGAGVWETGGTLNNWTDSEASLNGNYSNGAFAVFEGQSGTVTVDDTNGAVNVSGMQFITDGYIVEGGAITLLADDNDIRVGDGSGNATQTLATINSELTGAGRLQKADAGILVLKGTNTYTGGTSIKAGTLRVSSDVNLGDAAGDISIGNGTLQYDSSFDTARAVSVLSPRSTIDTQGYDSQLSGVISGAGGLIKTGTGSLTLSGQNSFTDRTIIQEGTLALAGQGTLASSDGITVNAKLSIENIDGDEASIKDLAGAGTGKVLLGSKNLTISDGQNTEFAGEISGAGKLHIAGGSVILSGANTYEGGTAIDAGAHLQVGTGGTTGNIAGPVDLEGILDFNKAGDIALENQFNGTGTLNLTSGGTTTFLTASPDFHGTTNLLAGELVVNLVHGGQLNINENTVLSGTGTVGAVQNMGTIMPGGSNTTGTLTVTGDYEGDNGTLIIETTLGDDTSATDHLKIAGDTSGNTTVVVHNMGGAGAQTKDGIRVISIGGQAGGVFHLDGDYVTRQGEHAVIAGAYAYTLNEGMSGGSDNDWYLRSQYTGDTPGPTPPPNRYNPAIPLYTAYGQILNNLNQNMTTSLRERVGQRLGADTTQSGKIEASGSGSPDNAGIIWGRIDMAHSQFKPSGSTTANKFSQDIWKVSAGIDGQFVANEAGELFGSLWLNYAADNARISSPHGAGKVVTDGYGVGGALTWYGNAGWYVDTQAHLTWYDTDFESHDTRTAPVTGQKAFGYGVSIEAGQDVKIDENWSLTPQMQLIYSSVQLDSFTDSYQAAVRLNDMDSLVLRAGLSANYRNEWKDDAGGTESLDLYGITNIYRELLPQSHGVEVSSVRFQAGETDRTWLEIGAGGTHQWANSRFALYGNATLASGLDSFGDNYRLSGKIGLKTSW</sequence>
<feature type="non-terminal residue" evidence="4">
    <location>
        <position position="1"/>
    </location>
</feature>
<dbReference type="SMART" id="SM00869">
    <property type="entry name" value="Autotransporter"/>
    <property type="match status" value="1"/>
</dbReference>
<comment type="caution">
    <text evidence="4">The sequence shown here is derived from an EMBL/GenBank/DDBJ whole genome shotgun (WGS) entry which is preliminary data.</text>
</comment>
<evidence type="ECO:0000256" key="2">
    <source>
        <dbReference type="SAM" id="MobiDB-lite"/>
    </source>
</evidence>
<evidence type="ECO:0000313" key="5">
    <source>
        <dbReference type="Proteomes" id="UP000752297"/>
    </source>
</evidence>
<protein>
    <submittedName>
        <fullName evidence="4">Autotransporter outer membrane beta-barrel domain-containing protein</fullName>
    </submittedName>
</protein>
<evidence type="ECO:0000313" key="4">
    <source>
        <dbReference type="EMBL" id="MBV2145032.1"/>
    </source>
</evidence>
<dbReference type="PROSITE" id="PS51208">
    <property type="entry name" value="AUTOTRANSPORTER"/>
    <property type="match status" value="1"/>
</dbReference>
<dbReference type="CDD" id="cd01344">
    <property type="entry name" value="PL2_Passenger_AT"/>
    <property type="match status" value="1"/>
</dbReference>
<feature type="domain" description="Autotransporter" evidence="3">
    <location>
        <begin position="1437"/>
        <end position="1721"/>
    </location>
</feature>
<gene>
    <name evidence="4" type="ORF">KUG47_16160</name>
</gene>
<dbReference type="RefSeq" id="WP_217679004.1">
    <property type="nucleotide sequence ID" value="NZ_JAHRVA010000008.1"/>
</dbReference>
<dbReference type="NCBIfam" id="TIGR01414">
    <property type="entry name" value="autotrans_barl"/>
    <property type="match status" value="1"/>
</dbReference>
<organism evidence="4 5">
    <name type="scientific">Falsochrobactrum tianjinense</name>
    <dbReference type="NCBI Taxonomy" id="2706015"/>
    <lineage>
        <taxon>Bacteria</taxon>
        <taxon>Pseudomonadati</taxon>
        <taxon>Pseudomonadota</taxon>
        <taxon>Alphaproteobacteria</taxon>
        <taxon>Hyphomicrobiales</taxon>
        <taxon>Brucellaceae</taxon>
        <taxon>Falsochrobactrum</taxon>
    </lineage>
</organism>
<dbReference type="InterPro" id="IPR013425">
    <property type="entry name" value="Autotrns_rpt"/>
</dbReference>
<dbReference type="PANTHER" id="PTHR35037:SF3">
    <property type="entry name" value="C-TERMINAL REGION OF AIDA-LIKE PROTEIN"/>
    <property type="match status" value="1"/>
</dbReference>
<keyword evidence="1" id="KW-0732">Signal</keyword>
<dbReference type="Pfam" id="PF18883">
    <property type="entry name" value="AC_1"/>
    <property type="match status" value="1"/>
</dbReference>
<reference evidence="4 5" key="1">
    <citation type="submission" date="2021-06" db="EMBL/GenBank/DDBJ databases">
        <title>Falsochrobactrum tianjin sp.nov., a new petroleum-degrading bacteria isolated from oily soils.</title>
        <authorList>
            <person name="Chen G."/>
            <person name="Chen H."/>
            <person name="Tian J."/>
            <person name="Qing J."/>
            <person name="Zhong L."/>
            <person name="Ma W."/>
            <person name="Song Y."/>
            <person name="Cui X."/>
            <person name="Yan B."/>
        </authorList>
    </citation>
    <scope>NUCLEOTIDE SEQUENCE [LARGE SCALE GENOMIC DNA]</scope>
    <source>
        <strain evidence="4 5">TDYN1</strain>
    </source>
</reference>
<dbReference type="PANTHER" id="PTHR35037">
    <property type="entry name" value="C-TERMINAL REGION OF AIDA-LIKE PROTEIN"/>
    <property type="match status" value="1"/>
</dbReference>
<dbReference type="InterPro" id="IPR005546">
    <property type="entry name" value="Autotransporte_beta"/>
</dbReference>
<dbReference type="NCBIfam" id="TIGR02601">
    <property type="entry name" value="autotrns_rpt"/>
    <property type="match status" value="7"/>
</dbReference>
<feature type="region of interest" description="Disordered" evidence="2">
    <location>
        <begin position="1419"/>
        <end position="1438"/>
    </location>
</feature>
<dbReference type="Pfam" id="PF03797">
    <property type="entry name" value="Autotransporter"/>
    <property type="match status" value="1"/>
</dbReference>
<dbReference type="InterPro" id="IPR051551">
    <property type="entry name" value="Autotransporter_adhesion"/>
</dbReference>
<dbReference type="Proteomes" id="UP000752297">
    <property type="component" value="Unassembled WGS sequence"/>
</dbReference>
<accession>A0A949UVN1</accession>
<name>A0A949UVN1_9HYPH</name>
<dbReference type="InterPro" id="IPR043990">
    <property type="entry name" value="AC_1"/>
</dbReference>
<dbReference type="GO" id="GO:0019867">
    <property type="term" value="C:outer membrane"/>
    <property type="evidence" value="ECO:0007669"/>
    <property type="project" value="InterPro"/>
</dbReference>